<dbReference type="PROSITE" id="PS50995">
    <property type="entry name" value="HTH_MARR_2"/>
    <property type="match status" value="1"/>
</dbReference>
<evidence type="ECO:0000259" key="1">
    <source>
        <dbReference type="PROSITE" id="PS50995"/>
    </source>
</evidence>
<comment type="caution">
    <text evidence="2">The sequence shown here is derived from an EMBL/GenBank/DDBJ whole genome shotgun (WGS) entry which is preliminary data.</text>
</comment>
<dbReference type="SUPFAM" id="SSF46785">
    <property type="entry name" value="Winged helix' DNA-binding domain"/>
    <property type="match status" value="1"/>
</dbReference>
<dbReference type="GO" id="GO:0003677">
    <property type="term" value="F:DNA binding"/>
    <property type="evidence" value="ECO:0007669"/>
    <property type="project" value="UniProtKB-KW"/>
</dbReference>
<dbReference type="RefSeq" id="WP_179642155.1">
    <property type="nucleotide sequence ID" value="NZ_BAAAYY010000024.1"/>
</dbReference>
<keyword evidence="2" id="KW-0238">DNA-binding</keyword>
<dbReference type="InterPro" id="IPR036390">
    <property type="entry name" value="WH_DNA-bd_sf"/>
</dbReference>
<dbReference type="InterPro" id="IPR000835">
    <property type="entry name" value="HTH_MarR-typ"/>
</dbReference>
<dbReference type="EMBL" id="JACCCC010000001">
    <property type="protein sequence ID" value="NYE45987.1"/>
    <property type="molecule type" value="Genomic_DNA"/>
</dbReference>
<proteinExistence type="predicted"/>
<keyword evidence="3" id="KW-1185">Reference proteome</keyword>
<dbReference type="Proteomes" id="UP000589036">
    <property type="component" value="Unassembled WGS sequence"/>
</dbReference>
<organism evidence="2 3">
    <name type="scientific">Spinactinospora alkalitolerans</name>
    <dbReference type="NCBI Taxonomy" id="687207"/>
    <lineage>
        <taxon>Bacteria</taxon>
        <taxon>Bacillati</taxon>
        <taxon>Actinomycetota</taxon>
        <taxon>Actinomycetes</taxon>
        <taxon>Streptosporangiales</taxon>
        <taxon>Nocardiopsidaceae</taxon>
        <taxon>Spinactinospora</taxon>
    </lineage>
</organism>
<dbReference type="PANTHER" id="PTHR33164">
    <property type="entry name" value="TRANSCRIPTIONAL REGULATOR, MARR FAMILY"/>
    <property type="match status" value="1"/>
</dbReference>
<dbReference type="GO" id="GO:0006950">
    <property type="term" value="P:response to stress"/>
    <property type="evidence" value="ECO:0007669"/>
    <property type="project" value="TreeGrafter"/>
</dbReference>
<protein>
    <submittedName>
        <fullName evidence="2">DNA-binding MarR family transcriptional regulator</fullName>
    </submittedName>
</protein>
<dbReference type="InterPro" id="IPR039422">
    <property type="entry name" value="MarR/SlyA-like"/>
</dbReference>
<reference evidence="2 3" key="1">
    <citation type="submission" date="2020-07" db="EMBL/GenBank/DDBJ databases">
        <title>Sequencing the genomes of 1000 actinobacteria strains.</title>
        <authorList>
            <person name="Klenk H.-P."/>
        </authorList>
    </citation>
    <scope>NUCLEOTIDE SEQUENCE [LARGE SCALE GENOMIC DNA]</scope>
    <source>
        <strain evidence="2 3">CXB654</strain>
    </source>
</reference>
<dbReference type="Gene3D" id="1.10.10.10">
    <property type="entry name" value="Winged helix-like DNA-binding domain superfamily/Winged helix DNA-binding domain"/>
    <property type="match status" value="1"/>
</dbReference>
<accession>A0A852TRR5</accession>
<feature type="domain" description="HTH marR-type" evidence="1">
    <location>
        <begin position="13"/>
        <end position="125"/>
    </location>
</feature>
<evidence type="ECO:0000313" key="3">
    <source>
        <dbReference type="Proteomes" id="UP000589036"/>
    </source>
</evidence>
<name>A0A852TRR5_9ACTN</name>
<dbReference type="InterPro" id="IPR036388">
    <property type="entry name" value="WH-like_DNA-bd_sf"/>
</dbReference>
<dbReference type="PRINTS" id="PR00598">
    <property type="entry name" value="HTHMARR"/>
</dbReference>
<sequence>MTPTREGELTARWRDLLACYHDLSCALDRALQERHGIGMSEFEALDLLVDAGDCKFRMQDLAAGMHLSQSALSRTVARLERRGLATRTMCENDRRAMFVAVTDTGRDLHALARPTHRSVLAEHLG</sequence>
<gene>
    <name evidence="2" type="ORF">HDA32_001107</name>
</gene>
<dbReference type="AlphaFoldDB" id="A0A852TRR5"/>
<evidence type="ECO:0000313" key="2">
    <source>
        <dbReference type="EMBL" id="NYE45987.1"/>
    </source>
</evidence>
<dbReference type="PANTHER" id="PTHR33164:SF99">
    <property type="entry name" value="MARR FAMILY REGULATORY PROTEIN"/>
    <property type="match status" value="1"/>
</dbReference>
<dbReference type="SMART" id="SM00347">
    <property type="entry name" value="HTH_MARR"/>
    <property type="match status" value="1"/>
</dbReference>
<dbReference type="GO" id="GO:0003700">
    <property type="term" value="F:DNA-binding transcription factor activity"/>
    <property type="evidence" value="ECO:0007669"/>
    <property type="project" value="InterPro"/>
</dbReference>
<dbReference type="Pfam" id="PF12802">
    <property type="entry name" value="MarR_2"/>
    <property type="match status" value="1"/>
</dbReference>